<organism evidence="10 11">
    <name type="scientific">Enhygromyxa salina</name>
    <dbReference type="NCBI Taxonomy" id="215803"/>
    <lineage>
        <taxon>Bacteria</taxon>
        <taxon>Pseudomonadati</taxon>
        <taxon>Myxococcota</taxon>
        <taxon>Polyangia</taxon>
        <taxon>Nannocystales</taxon>
        <taxon>Nannocystaceae</taxon>
        <taxon>Enhygromyxa</taxon>
    </lineage>
</organism>
<dbReference type="Gene3D" id="1.10.490.10">
    <property type="entry name" value="Globins"/>
    <property type="match status" value="1"/>
</dbReference>
<dbReference type="SUPFAM" id="SSF55874">
    <property type="entry name" value="ATPase domain of HSP90 chaperone/DNA topoisomerase II/histidine kinase"/>
    <property type="match status" value="1"/>
</dbReference>
<dbReference type="PANTHER" id="PTHR43065:SF10">
    <property type="entry name" value="PEROXIDE STRESS-ACTIVATED HISTIDINE KINASE MAK3"/>
    <property type="match status" value="1"/>
</dbReference>
<dbReference type="SMART" id="SM00388">
    <property type="entry name" value="HisKA"/>
    <property type="match status" value="1"/>
</dbReference>
<dbReference type="EC" id="2.7.13.3" evidence="2"/>
<sequence length="415" mass="45200">MDLIEQHDVDSPAPSPTDASSFLDEVAGYVGFGPADSLLLREFLPLAEPHFERISEHFCERIVSHPLAHQTITGGAEQIARLKRTLVEWMRSGLMGPHDEDFCRRRARIGHFHVRIGLPQRYMVTAMSVMRLDIREVATKALASQTAVDNGAKLQRLQVAIDRLCDIELAIMLETYKVEVEDRLRRRERLATIGQIAASIGHDLRNPLSVMESSLYILRRRVDGDARAVKHVEKIAHQVEECDAIITHLLEMARNQPPRRELVAGIELINAAILAARVPEAFELERVGFADLQLWVDGGLLKQALVNLFINSVQAQDGGAGGIRVLAEVDGTNVTISVADSGPGFELDTVPTVFEPLVTTKPSGTGLGLALVKSVVKRHGGRVSANNAALGGAVVNMFLPGAVRSVALSAGQGQP</sequence>
<dbReference type="CDD" id="cd01068">
    <property type="entry name" value="globin_sensor"/>
    <property type="match status" value="1"/>
</dbReference>
<evidence type="ECO:0000256" key="7">
    <source>
        <dbReference type="ARBA" id="ARBA00022840"/>
    </source>
</evidence>
<dbReference type="Gene3D" id="3.30.565.10">
    <property type="entry name" value="Histidine kinase-like ATPase, C-terminal domain"/>
    <property type="match status" value="1"/>
</dbReference>
<evidence type="ECO:0000256" key="6">
    <source>
        <dbReference type="ARBA" id="ARBA00022777"/>
    </source>
</evidence>
<evidence type="ECO:0000259" key="9">
    <source>
        <dbReference type="PROSITE" id="PS50109"/>
    </source>
</evidence>
<evidence type="ECO:0000256" key="2">
    <source>
        <dbReference type="ARBA" id="ARBA00012438"/>
    </source>
</evidence>
<evidence type="ECO:0000256" key="1">
    <source>
        <dbReference type="ARBA" id="ARBA00000085"/>
    </source>
</evidence>
<dbReference type="GO" id="GO:0019825">
    <property type="term" value="F:oxygen binding"/>
    <property type="evidence" value="ECO:0007669"/>
    <property type="project" value="InterPro"/>
</dbReference>
<dbReference type="CDD" id="cd00075">
    <property type="entry name" value="HATPase"/>
    <property type="match status" value="1"/>
</dbReference>
<dbReference type="InterPro" id="IPR009050">
    <property type="entry name" value="Globin-like_sf"/>
</dbReference>
<dbReference type="SMART" id="SM00387">
    <property type="entry name" value="HATPase_c"/>
    <property type="match status" value="1"/>
</dbReference>
<evidence type="ECO:0000313" key="10">
    <source>
        <dbReference type="EMBL" id="PRQ01165.1"/>
    </source>
</evidence>
<reference evidence="10 11" key="1">
    <citation type="submission" date="2018-03" db="EMBL/GenBank/DDBJ databases">
        <title>Draft Genome Sequences of the Obligatory Marine Myxobacteria Enhygromyxa salina SWB007.</title>
        <authorList>
            <person name="Poehlein A."/>
            <person name="Moghaddam J.A."/>
            <person name="Harms H."/>
            <person name="Alanjari M."/>
            <person name="Koenig G.M."/>
            <person name="Daniel R."/>
            <person name="Schaeberle T.F."/>
        </authorList>
    </citation>
    <scope>NUCLEOTIDE SEQUENCE [LARGE SCALE GENOMIC DNA]</scope>
    <source>
        <strain evidence="10 11">SWB007</strain>
    </source>
</reference>
<evidence type="ECO:0000256" key="5">
    <source>
        <dbReference type="ARBA" id="ARBA00022741"/>
    </source>
</evidence>
<dbReference type="Gene3D" id="1.10.287.130">
    <property type="match status" value="1"/>
</dbReference>
<dbReference type="InterPro" id="IPR003594">
    <property type="entry name" value="HATPase_dom"/>
</dbReference>
<protein>
    <recommendedName>
        <fullName evidence="2">histidine kinase</fullName>
        <ecNumber evidence="2">2.7.13.3</ecNumber>
    </recommendedName>
</protein>
<dbReference type="InterPro" id="IPR044398">
    <property type="entry name" value="Globin-sensor_dom"/>
</dbReference>
<evidence type="ECO:0000256" key="8">
    <source>
        <dbReference type="ARBA" id="ARBA00023012"/>
    </source>
</evidence>
<dbReference type="GO" id="GO:0020037">
    <property type="term" value="F:heme binding"/>
    <property type="evidence" value="ECO:0007669"/>
    <property type="project" value="InterPro"/>
</dbReference>
<keyword evidence="4 10" id="KW-0808">Transferase</keyword>
<gene>
    <name evidence="10" type="primary">gchK_2</name>
    <name evidence="10" type="ORF">ENSA7_57700</name>
</gene>
<dbReference type="OrthoDB" id="5526724at2"/>
<evidence type="ECO:0000313" key="11">
    <source>
        <dbReference type="Proteomes" id="UP000238823"/>
    </source>
</evidence>
<dbReference type="GO" id="GO:0005524">
    <property type="term" value="F:ATP binding"/>
    <property type="evidence" value="ECO:0007669"/>
    <property type="project" value="UniProtKB-KW"/>
</dbReference>
<dbReference type="SUPFAM" id="SSF47384">
    <property type="entry name" value="Homodimeric domain of signal transducing histidine kinase"/>
    <property type="match status" value="1"/>
</dbReference>
<keyword evidence="3" id="KW-0597">Phosphoprotein</keyword>
<dbReference type="PANTHER" id="PTHR43065">
    <property type="entry name" value="SENSOR HISTIDINE KINASE"/>
    <property type="match status" value="1"/>
</dbReference>
<proteinExistence type="predicted"/>
<dbReference type="Proteomes" id="UP000238823">
    <property type="component" value="Unassembled WGS sequence"/>
</dbReference>
<name>A0A2S9Y7U2_9BACT</name>
<evidence type="ECO:0000256" key="4">
    <source>
        <dbReference type="ARBA" id="ARBA00022679"/>
    </source>
</evidence>
<dbReference type="InterPro" id="IPR005467">
    <property type="entry name" value="His_kinase_dom"/>
</dbReference>
<accession>A0A2S9Y7U2</accession>
<dbReference type="Pfam" id="PF00512">
    <property type="entry name" value="HisKA"/>
    <property type="match status" value="1"/>
</dbReference>
<dbReference type="RefSeq" id="WP_106092637.1">
    <property type="nucleotide sequence ID" value="NZ_PVNL01000117.1"/>
</dbReference>
<dbReference type="InterPro" id="IPR003661">
    <property type="entry name" value="HisK_dim/P_dom"/>
</dbReference>
<keyword evidence="7" id="KW-0067">ATP-binding</keyword>
<dbReference type="InterPro" id="IPR004358">
    <property type="entry name" value="Sig_transdc_His_kin-like_C"/>
</dbReference>
<keyword evidence="5" id="KW-0547">Nucleotide-binding</keyword>
<comment type="caution">
    <text evidence="10">The sequence shown here is derived from an EMBL/GenBank/DDBJ whole genome shotgun (WGS) entry which is preliminary data.</text>
</comment>
<dbReference type="InterPro" id="IPR036097">
    <property type="entry name" value="HisK_dim/P_sf"/>
</dbReference>
<dbReference type="Pfam" id="PF11563">
    <property type="entry name" value="Protoglobin"/>
    <property type="match status" value="1"/>
</dbReference>
<dbReference type="AlphaFoldDB" id="A0A2S9Y7U2"/>
<dbReference type="InterPro" id="IPR012292">
    <property type="entry name" value="Globin/Proto"/>
</dbReference>
<keyword evidence="6 10" id="KW-0418">Kinase</keyword>
<feature type="domain" description="Histidine kinase" evidence="9">
    <location>
        <begin position="199"/>
        <end position="403"/>
    </location>
</feature>
<evidence type="ECO:0000256" key="3">
    <source>
        <dbReference type="ARBA" id="ARBA00022553"/>
    </source>
</evidence>
<dbReference type="SUPFAM" id="SSF46458">
    <property type="entry name" value="Globin-like"/>
    <property type="match status" value="1"/>
</dbReference>
<dbReference type="PROSITE" id="PS50109">
    <property type="entry name" value="HIS_KIN"/>
    <property type="match status" value="1"/>
</dbReference>
<dbReference type="GO" id="GO:0000155">
    <property type="term" value="F:phosphorelay sensor kinase activity"/>
    <property type="evidence" value="ECO:0007669"/>
    <property type="project" value="InterPro"/>
</dbReference>
<dbReference type="CDD" id="cd00082">
    <property type="entry name" value="HisKA"/>
    <property type="match status" value="1"/>
</dbReference>
<dbReference type="InterPro" id="IPR039379">
    <property type="entry name" value="Protoglobin_sensor_dom"/>
</dbReference>
<comment type="catalytic activity">
    <reaction evidence="1">
        <text>ATP + protein L-histidine = ADP + protein N-phospho-L-histidine.</text>
        <dbReference type="EC" id="2.7.13.3"/>
    </reaction>
</comment>
<dbReference type="EMBL" id="PVNL01000117">
    <property type="protein sequence ID" value="PRQ01165.1"/>
    <property type="molecule type" value="Genomic_DNA"/>
</dbReference>
<dbReference type="InterPro" id="IPR036890">
    <property type="entry name" value="HATPase_C_sf"/>
</dbReference>
<dbReference type="PRINTS" id="PR00344">
    <property type="entry name" value="BCTRLSENSOR"/>
</dbReference>
<dbReference type="Pfam" id="PF02518">
    <property type="entry name" value="HATPase_c"/>
    <property type="match status" value="1"/>
</dbReference>
<keyword evidence="8" id="KW-0902">Two-component regulatory system</keyword>